<dbReference type="InterPro" id="IPR050238">
    <property type="entry name" value="DNA_Rep/Repair_Clamp_Loader"/>
</dbReference>
<dbReference type="GO" id="GO:0003887">
    <property type="term" value="F:DNA-directed DNA polymerase activity"/>
    <property type="evidence" value="ECO:0007669"/>
    <property type="project" value="UniProtKB-EC"/>
</dbReference>
<evidence type="ECO:0000313" key="2">
    <source>
        <dbReference type="Proteomes" id="UP000653045"/>
    </source>
</evidence>
<gene>
    <name evidence="1" type="ORF">JHK62_05010</name>
</gene>
<keyword evidence="1" id="KW-0808">Transferase</keyword>
<dbReference type="NCBIfam" id="NF005581">
    <property type="entry name" value="PRK07276.1"/>
    <property type="match status" value="1"/>
</dbReference>
<dbReference type="PANTHER" id="PTHR11669">
    <property type="entry name" value="REPLICATION FACTOR C / DNA POLYMERASE III GAMMA-TAU SUBUNIT"/>
    <property type="match status" value="1"/>
</dbReference>
<protein>
    <submittedName>
        <fullName evidence="1">DNA polymerase III subunit delta</fullName>
        <ecNumber evidence="1">2.7.7.7</ecNumber>
    </submittedName>
</protein>
<sequence>MNLEQQQPKIFAYFKTILKKQLISHAYLFSGEFASFEMALYVAKSLFCSNPSKDHEPCLVCRSCRLIDEREFLDLKVIEPTGNMIKTETVREFIHDFSYSGLEGKRQVFIIKDAEKMHPNAANSLLKFIENPQKDIYIILITSDVNKILPTIRSRCQVFYFKKNSQFIKDYLESKGIFSSQALKLAELVSDVAEAKKWSENQKWLDNMKEIELAVGAIVANQPMAYLRIAKLSDKIQEKEEQQLTFKLMVILLKDVEDSLKRDKLLKKIYHAQKMWQANVSFQNALEYMVLDQS</sequence>
<reference evidence="1 2" key="1">
    <citation type="journal article" date="2021" name="Int. J. Syst. Evol. Microbiol.">
        <title>Streptococcus vicugnae sp. nov., isolated from faeces of alpacas (Vicugna pacos) and cattle (Bos taurus), Streptococcus zalophi sp. nov., and Streptococcus pacificus sp. nov., isolated from respiratory tract of California sea lions (Zalophus californianus).</title>
        <authorList>
            <person name="Volokhov D.V."/>
            <person name="Zagorodnyaya T.A."/>
            <person name="Shen Z."/>
            <person name="Blom J."/>
            <person name="Furtak V.A."/>
            <person name="Eisenberg T."/>
            <person name="Fan P."/>
            <person name="Jeong K.C."/>
            <person name="Gao Y."/>
            <person name="Zhang S."/>
            <person name="Amselle M."/>
        </authorList>
    </citation>
    <scope>NUCLEOTIDE SEQUENCE [LARGE SCALE GENOMIC DNA]</scope>
    <source>
        <strain evidence="1 2">CSL7591</strain>
    </source>
</reference>
<keyword evidence="1" id="KW-0548">Nucleotidyltransferase</keyword>
<dbReference type="EMBL" id="JAENBO010000003">
    <property type="protein sequence ID" value="MBJ8326028.1"/>
    <property type="molecule type" value="Genomic_DNA"/>
</dbReference>
<dbReference type="Proteomes" id="UP000653045">
    <property type="component" value="Unassembled WGS sequence"/>
</dbReference>
<dbReference type="EC" id="2.7.7.7" evidence="1"/>
<keyword evidence="2" id="KW-1185">Reference proteome</keyword>
<dbReference type="InterPro" id="IPR027417">
    <property type="entry name" value="P-loop_NTPase"/>
</dbReference>
<dbReference type="Gene3D" id="3.40.50.300">
    <property type="entry name" value="P-loop containing nucleotide triphosphate hydrolases"/>
    <property type="match status" value="1"/>
</dbReference>
<dbReference type="SUPFAM" id="SSF52540">
    <property type="entry name" value="P-loop containing nucleoside triphosphate hydrolases"/>
    <property type="match status" value="1"/>
</dbReference>
<dbReference type="RefSeq" id="WP_199575651.1">
    <property type="nucleotide sequence ID" value="NZ_JAENBO010000003.1"/>
</dbReference>
<dbReference type="PANTHER" id="PTHR11669:SF8">
    <property type="entry name" value="DNA POLYMERASE III SUBUNIT DELTA"/>
    <property type="match status" value="1"/>
</dbReference>
<proteinExistence type="predicted"/>
<evidence type="ECO:0000313" key="1">
    <source>
        <dbReference type="EMBL" id="MBJ8326028.1"/>
    </source>
</evidence>
<dbReference type="Pfam" id="PF13177">
    <property type="entry name" value="DNA_pol3_delta2"/>
    <property type="match status" value="1"/>
</dbReference>
<comment type="caution">
    <text evidence="1">The sequence shown here is derived from an EMBL/GenBank/DDBJ whole genome shotgun (WGS) entry which is preliminary data.</text>
</comment>
<accession>A0ABS0ZJZ3</accession>
<name>A0ABS0ZJZ3_9STRE</name>
<organism evidence="1 2">
    <name type="scientific">Streptococcus pacificus</name>
    <dbReference type="NCBI Taxonomy" id="2740577"/>
    <lineage>
        <taxon>Bacteria</taxon>
        <taxon>Bacillati</taxon>
        <taxon>Bacillota</taxon>
        <taxon>Bacilli</taxon>
        <taxon>Lactobacillales</taxon>
        <taxon>Streptococcaceae</taxon>
        <taxon>Streptococcus</taxon>
    </lineage>
</organism>